<feature type="region of interest" description="Disordered" evidence="1">
    <location>
        <begin position="1"/>
        <end position="38"/>
    </location>
</feature>
<dbReference type="STRING" id="660518.SAMN05216218_11145"/>
<protein>
    <submittedName>
        <fullName evidence="2">Uncharacterized protein</fullName>
    </submittedName>
</protein>
<organism evidence="2 3">
    <name type="scientific">Halorientalis regularis</name>
    <dbReference type="NCBI Taxonomy" id="660518"/>
    <lineage>
        <taxon>Archaea</taxon>
        <taxon>Methanobacteriati</taxon>
        <taxon>Methanobacteriota</taxon>
        <taxon>Stenosarchaea group</taxon>
        <taxon>Halobacteria</taxon>
        <taxon>Halobacteriales</taxon>
        <taxon>Haloarculaceae</taxon>
        <taxon>Halorientalis</taxon>
    </lineage>
</organism>
<dbReference type="AlphaFoldDB" id="A0A1G7PXT3"/>
<dbReference type="Proteomes" id="UP000199076">
    <property type="component" value="Unassembled WGS sequence"/>
</dbReference>
<sequence>MIGRDTAPTDAGDVLRDDDGDGEAVGTERDGTPRREQR</sequence>
<proteinExistence type="predicted"/>
<name>A0A1G7PXT3_9EURY</name>
<keyword evidence="3" id="KW-1185">Reference proteome</keyword>
<accession>A0A1G7PXT3</accession>
<dbReference type="EMBL" id="FNBK01000011">
    <property type="protein sequence ID" value="SDF90469.1"/>
    <property type="molecule type" value="Genomic_DNA"/>
</dbReference>
<reference evidence="3" key="1">
    <citation type="submission" date="2016-10" db="EMBL/GenBank/DDBJ databases">
        <authorList>
            <person name="Varghese N."/>
            <person name="Submissions S."/>
        </authorList>
    </citation>
    <scope>NUCLEOTIDE SEQUENCE [LARGE SCALE GENOMIC DNA]</scope>
    <source>
        <strain evidence="3">IBRC-M 10760</strain>
    </source>
</reference>
<evidence type="ECO:0000313" key="2">
    <source>
        <dbReference type="EMBL" id="SDF90469.1"/>
    </source>
</evidence>
<gene>
    <name evidence="2" type="ORF">SAMN05216218_11145</name>
</gene>
<evidence type="ECO:0000256" key="1">
    <source>
        <dbReference type="SAM" id="MobiDB-lite"/>
    </source>
</evidence>
<evidence type="ECO:0000313" key="3">
    <source>
        <dbReference type="Proteomes" id="UP000199076"/>
    </source>
</evidence>
<feature type="compositionally biased region" description="Basic and acidic residues" evidence="1">
    <location>
        <begin position="26"/>
        <end position="38"/>
    </location>
</feature>